<dbReference type="InterPro" id="IPR011701">
    <property type="entry name" value="MFS"/>
</dbReference>
<feature type="transmembrane region" description="Helical" evidence="7">
    <location>
        <begin position="99"/>
        <end position="119"/>
    </location>
</feature>
<keyword evidence="4 7" id="KW-1133">Transmembrane helix</keyword>
<sequence length="567" mass="60774">MEASNPTPATSTSNVEDSAPDRIQKEEKQDGVEKQNGDEDVALPAGDAPEPEYATGLRLFLIMFTISMSTLLVGLEVGIISTAIPVITDKFRRLNDVGWYGSATFLLVGASSPLFGKIYKYLNVKFVYLASVGIFLVGSVVAAAAPNSASVIVGRGLQGLGISGVLGGSALVIKYVAQPKQHPVLIGTWMGVFMVSTILGPVIGGAFTSEVSWRWCFWINLPLGGPIVVLLLLFLNVPKHIKPAPATWKEIILQLDLPGFSLLLASLVCLTLALQWGGQTKAWSEVPVIATLVLWVSFTLIFVIIEWLQGLRAIIPLELLKTRITWANALYSYMSNAVDYQVIFYLPIYFQSIHGQSAIMSGVNTIPFLAFFAFGAMVGGTAVGKTHLLQPYQLTSALLMTAGVALFYTLDIDSSKARYIGPQVLFGFGVGLGNQIPMIAVQNFSKPEDVANSTGIMLMCQSISGAYFIAVAQSIFSNCMLHALKTSAPGISAFTVINSGASDLRQVFKGADLDAVLGAYMVGIKDVFACALTGSAFTVLLALVIPLKKLPNHDSKETEEKEKVASV</sequence>
<organism evidence="9 10">
    <name type="scientific">Phialocephala subalpina</name>
    <dbReference type="NCBI Taxonomy" id="576137"/>
    <lineage>
        <taxon>Eukaryota</taxon>
        <taxon>Fungi</taxon>
        <taxon>Dikarya</taxon>
        <taxon>Ascomycota</taxon>
        <taxon>Pezizomycotina</taxon>
        <taxon>Leotiomycetes</taxon>
        <taxon>Helotiales</taxon>
        <taxon>Mollisiaceae</taxon>
        <taxon>Phialocephala</taxon>
        <taxon>Phialocephala fortinii species complex</taxon>
    </lineage>
</organism>
<evidence type="ECO:0000259" key="8">
    <source>
        <dbReference type="PROSITE" id="PS50850"/>
    </source>
</evidence>
<proteinExistence type="predicted"/>
<evidence type="ECO:0000256" key="5">
    <source>
        <dbReference type="ARBA" id="ARBA00023136"/>
    </source>
</evidence>
<feature type="transmembrane region" description="Helical" evidence="7">
    <location>
        <begin position="126"/>
        <end position="145"/>
    </location>
</feature>
<reference evidence="9 10" key="1">
    <citation type="submission" date="2016-03" db="EMBL/GenBank/DDBJ databases">
        <authorList>
            <person name="Ploux O."/>
        </authorList>
    </citation>
    <scope>NUCLEOTIDE SEQUENCE [LARGE SCALE GENOMIC DNA]</scope>
    <source>
        <strain evidence="9 10">UAMH 11012</strain>
    </source>
</reference>
<evidence type="ECO:0000256" key="4">
    <source>
        <dbReference type="ARBA" id="ARBA00022989"/>
    </source>
</evidence>
<feature type="transmembrane region" description="Helical" evidence="7">
    <location>
        <begin position="157"/>
        <end position="177"/>
    </location>
</feature>
<keyword evidence="5 7" id="KW-0472">Membrane</keyword>
<dbReference type="EMBL" id="FJOG01000001">
    <property type="protein sequence ID" value="CZR51325.1"/>
    <property type="molecule type" value="Genomic_DNA"/>
</dbReference>
<evidence type="ECO:0000313" key="9">
    <source>
        <dbReference type="EMBL" id="CZR51325.1"/>
    </source>
</evidence>
<feature type="domain" description="Major facilitator superfamily (MFS) profile" evidence="8">
    <location>
        <begin position="62"/>
        <end position="554"/>
    </location>
</feature>
<dbReference type="PANTHER" id="PTHR23501:SF177">
    <property type="entry name" value="MAJOR FACILITATOR SUPERFAMILY (MFS) PROFILE DOMAIN-CONTAINING PROTEIN-RELATED"/>
    <property type="match status" value="1"/>
</dbReference>
<protein>
    <submittedName>
        <fullName evidence="9">Related to permeases of the major facilitator superfamily</fullName>
    </submittedName>
</protein>
<keyword evidence="10" id="KW-1185">Reference proteome</keyword>
<feature type="transmembrane region" description="Helical" evidence="7">
    <location>
        <begin position="184"/>
        <end position="205"/>
    </location>
</feature>
<feature type="compositionally biased region" description="Polar residues" evidence="6">
    <location>
        <begin position="1"/>
        <end position="16"/>
    </location>
</feature>
<dbReference type="Proteomes" id="UP000184330">
    <property type="component" value="Unassembled WGS sequence"/>
</dbReference>
<evidence type="ECO:0000256" key="1">
    <source>
        <dbReference type="ARBA" id="ARBA00004141"/>
    </source>
</evidence>
<keyword evidence="2" id="KW-0813">Transport</keyword>
<dbReference type="Gene3D" id="1.20.1250.20">
    <property type="entry name" value="MFS general substrate transporter like domains"/>
    <property type="match status" value="1"/>
</dbReference>
<evidence type="ECO:0000256" key="3">
    <source>
        <dbReference type="ARBA" id="ARBA00022692"/>
    </source>
</evidence>
<feature type="transmembrane region" description="Helical" evidence="7">
    <location>
        <begin position="288"/>
        <end position="308"/>
    </location>
</feature>
<feature type="transmembrane region" description="Helical" evidence="7">
    <location>
        <begin position="392"/>
        <end position="412"/>
    </location>
</feature>
<gene>
    <name evidence="9" type="ORF">PAC_01200</name>
</gene>
<keyword evidence="3 7" id="KW-0812">Transmembrane</keyword>
<feature type="transmembrane region" description="Helical" evidence="7">
    <location>
        <begin position="59"/>
        <end position="87"/>
    </location>
</feature>
<evidence type="ECO:0000256" key="7">
    <source>
        <dbReference type="SAM" id="Phobius"/>
    </source>
</evidence>
<feature type="transmembrane region" description="Helical" evidence="7">
    <location>
        <begin position="217"/>
        <end position="237"/>
    </location>
</feature>
<name>A0A1L7WEX8_9HELO</name>
<feature type="transmembrane region" description="Helical" evidence="7">
    <location>
        <begin position="424"/>
        <end position="444"/>
    </location>
</feature>
<dbReference type="InterPro" id="IPR020846">
    <property type="entry name" value="MFS_dom"/>
</dbReference>
<comment type="subcellular location">
    <subcellularLocation>
        <location evidence="1">Membrane</location>
        <topology evidence="1">Multi-pass membrane protein</topology>
    </subcellularLocation>
</comment>
<evidence type="ECO:0000313" key="10">
    <source>
        <dbReference type="Proteomes" id="UP000184330"/>
    </source>
</evidence>
<dbReference type="CDD" id="cd17502">
    <property type="entry name" value="MFS_Azr1_MDR_like"/>
    <property type="match status" value="1"/>
</dbReference>
<evidence type="ECO:0000256" key="6">
    <source>
        <dbReference type="SAM" id="MobiDB-lite"/>
    </source>
</evidence>
<accession>A0A1L7WEX8</accession>
<dbReference type="PROSITE" id="PS50850">
    <property type="entry name" value="MFS"/>
    <property type="match status" value="1"/>
</dbReference>
<dbReference type="Pfam" id="PF07690">
    <property type="entry name" value="MFS_1"/>
    <property type="match status" value="1"/>
</dbReference>
<dbReference type="PANTHER" id="PTHR23501">
    <property type="entry name" value="MAJOR FACILITATOR SUPERFAMILY"/>
    <property type="match status" value="1"/>
</dbReference>
<feature type="transmembrane region" description="Helical" evidence="7">
    <location>
        <begin position="257"/>
        <end position="276"/>
    </location>
</feature>
<feature type="transmembrane region" description="Helical" evidence="7">
    <location>
        <begin position="527"/>
        <end position="547"/>
    </location>
</feature>
<feature type="compositionally biased region" description="Basic and acidic residues" evidence="6">
    <location>
        <begin position="19"/>
        <end position="37"/>
    </location>
</feature>
<dbReference type="SUPFAM" id="SSF103473">
    <property type="entry name" value="MFS general substrate transporter"/>
    <property type="match status" value="1"/>
</dbReference>
<feature type="transmembrane region" description="Helical" evidence="7">
    <location>
        <begin position="456"/>
        <end position="476"/>
    </location>
</feature>
<feature type="transmembrane region" description="Helical" evidence="7">
    <location>
        <begin position="358"/>
        <end position="380"/>
    </location>
</feature>
<dbReference type="OrthoDB" id="10021397at2759"/>
<evidence type="ECO:0000256" key="2">
    <source>
        <dbReference type="ARBA" id="ARBA00022448"/>
    </source>
</evidence>
<dbReference type="AlphaFoldDB" id="A0A1L7WEX8"/>
<dbReference type="InterPro" id="IPR036259">
    <property type="entry name" value="MFS_trans_sf"/>
</dbReference>
<dbReference type="GO" id="GO:0022857">
    <property type="term" value="F:transmembrane transporter activity"/>
    <property type="evidence" value="ECO:0007669"/>
    <property type="project" value="InterPro"/>
</dbReference>
<dbReference type="GO" id="GO:0005886">
    <property type="term" value="C:plasma membrane"/>
    <property type="evidence" value="ECO:0007669"/>
    <property type="project" value="TreeGrafter"/>
</dbReference>
<feature type="region of interest" description="Disordered" evidence="6">
    <location>
        <begin position="1"/>
        <end position="48"/>
    </location>
</feature>